<dbReference type="AlphaFoldDB" id="A0A0A2XNZ7"/>
<dbReference type="Proteomes" id="UP000030526">
    <property type="component" value="Unassembled WGS sequence"/>
</dbReference>
<gene>
    <name evidence="1" type="ORF">JP32_01935</name>
</gene>
<dbReference type="NCBIfam" id="TIGR01560">
    <property type="entry name" value="put_DNA_pack"/>
    <property type="match status" value="1"/>
</dbReference>
<dbReference type="RefSeq" id="WP_039083453.1">
    <property type="nucleotide sequence ID" value="NZ_JPXS01000011.1"/>
</dbReference>
<evidence type="ECO:0000313" key="2">
    <source>
        <dbReference type="Proteomes" id="UP000030526"/>
    </source>
</evidence>
<dbReference type="InterPro" id="IPR006450">
    <property type="entry name" value="Phage_HK97_gp6-like"/>
</dbReference>
<comment type="caution">
    <text evidence="1">The sequence shown here is derived from an EMBL/GenBank/DDBJ whole genome shotgun (WGS) entry which is preliminary data.</text>
</comment>
<reference evidence="1 2" key="1">
    <citation type="submission" date="2014-08" db="EMBL/GenBank/DDBJ databases">
        <title>Chaperone-usher fimbriae in a diverse selection of Gallibacterium genomes.</title>
        <authorList>
            <person name="Kudirkiene E."/>
            <person name="Bager R.J."/>
            <person name="Johnson T.J."/>
            <person name="Bojesen A.M."/>
        </authorList>
    </citation>
    <scope>NUCLEOTIDE SEQUENCE [LARGE SCALE GENOMIC DNA]</scope>
    <source>
        <strain evidence="1 2">20558/3kl.</strain>
    </source>
</reference>
<sequence length="104" mass="12137">MLTLELIKQHCRIDVDVDDELLQAYHRAARTYIQSLLNRKLYNEAESENDRDGIVINPAIEQAILMTIAHWYEHRESVVVGTISSKEVEEGVWRLIQPYRKMGV</sequence>
<accession>A0A0A2XNZ7</accession>
<dbReference type="CDD" id="cd08054">
    <property type="entry name" value="gp6"/>
    <property type="match status" value="1"/>
</dbReference>
<dbReference type="InterPro" id="IPR021146">
    <property type="entry name" value="Phage_gp6-like_head-tail"/>
</dbReference>
<dbReference type="Gene3D" id="1.10.3230.30">
    <property type="entry name" value="Phage gp6-like head-tail connector protein"/>
    <property type="match status" value="1"/>
</dbReference>
<evidence type="ECO:0000313" key="1">
    <source>
        <dbReference type="EMBL" id="KGQ33948.1"/>
    </source>
</evidence>
<proteinExistence type="predicted"/>
<dbReference type="EMBL" id="JPXS01000011">
    <property type="protein sequence ID" value="KGQ33948.1"/>
    <property type="molecule type" value="Genomic_DNA"/>
</dbReference>
<protein>
    <recommendedName>
        <fullName evidence="3">Phage gp6-like head-tail connector protein</fullName>
    </recommendedName>
</protein>
<evidence type="ECO:0008006" key="3">
    <source>
        <dbReference type="Google" id="ProtNLM"/>
    </source>
</evidence>
<name>A0A0A2XNZ7_9PAST</name>
<dbReference type="Pfam" id="PF05135">
    <property type="entry name" value="Phage_connect_1"/>
    <property type="match status" value="1"/>
</dbReference>
<organism evidence="1 2">
    <name type="scientific">Gallibacterium anatis</name>
    <dbReference type="NCBI Taxonomy" id="750"/>
    <lineage>
        <taxon>Bacteria</taxon>
        <taxon>Pseudomonadati</taxon>
        <taxon>Pseudomonadota</taxon>
        <taxon>Gammaproteobacteria</taxon>
        <taxon>Pasteurellales</taxon>
        <taxon>Pasteurellaceae</taxon>
        <taxon>Gallibacterium</taxon>
    </lineage>
</organism>